<gene>
    <name evidence="4" type="ORF">LZ495_30660</name>
</gene>
<comment type="caution">
    <text evidence="4">The sequence shown here is derived from an EMBL/GenBank/DDBJ whole genome shotgun (WGS) entry which is preliminary data.</text>
</comment>
<proteinExistence type="inferred from homology"/>
<dbReference type="Gene3D" id="3.40.605.10">
    <property type="entry name" value="Aldehyde Dehydrogenase, Chain A, domain 1"/>
    <property type="match status" value="1"/>
</dbReference>
<dbReference type="InterPro" id="IPR015590">
    <property type="entry name" value="Aldehyde_DH_dom"/>
</dbReference>
<evidence type="ECO:0000256" key="1">
    <source>
        <dbReference type="ARBA" id="ARBA00009986"/>
    </source>
</evidence>
<dbReference type="SUPFAM" id="SSF53720">
    <property type="entry name" value="ALDH-like"/>
    <property type="match status" value="1"/>
</dbReference>
<dbReference type="EMBL" id="JAKFHA010000024">
    <property type="protein sequence ID" value="MCF2531553.1"/>
    <property type="molecule type" value="Genomic_DNA"/>
</dbReference>
<dbReference type="PANTHER" id="PTHR42804">
    <property type="entry name" value="ALDEHYDE DEHYDROGENASE"/>
    <property type="match status" value="1"/>
</dbReference>
<comment type="similarity">
    <text evidence="1">Belongs to the aldehyde dehydrogenase family.</text>
</comment>
<name>A0AA41U292_9ACTN</name>
<evidence type="ECO:0000313" key="4">
    <source>
        <dbReference type="EMBL" id="MCF2531553.1"/>
    </source>
</evidence>
<dbReference type="GO" id="GO:0016620">
    <property type="term" value="F:oxidoreductase activity, acting on the aldehyde or oxo group of donors, NAD or NADP as acceptor"/>
    <property type="evidence" value="ECO:0007669"/>
    <property type="project" value="InterPro"/>
</dbReference>
<protein>
    <submittedName>
        <fullName evidence="4">Aldehyde dehydrogenase</fullName>
    </submittedName>
</protein>
<feature type="domain" description="Aldehyde dehydrogenase" evidence="3">
    <location>
        <begin position="32"/>
        <end position="482"/>
    </location>
</feature>
<dbReference type="AlphaFoldDB" id="A0AA41U292"/>
<organism evidence="4 5">
    <name type="scientific">Yinghuangia soli</name>
    <dbReference type="NCBI Taxonomy" id="2908204"/>
    <lineage>
        <taxon>Bacteria</taxon>
        <taxon>Bacillati</taxon>
        <taxon>Actinomycetota</taxon>
        <taxon>Actinomycetes</taxon>
        <taxon>Kitasatosporales</taxon>
        <taxon>Streptomycetaceae</taxon>
        <taxon>Yinghuangia</taxon>
    </lineage>
</organism>
<dbReference type="InterPro" id="IPR016163">
    <property type="entry name" value="Ald_DH_C"/>
</dbReference>
<dbReference type="InterPro" id="IPR016162">
    <property type="entry name" value="Ald_DH_N"/>
</dbReference>
<keyword evidence="2" id="KW-0560">Oxidoreductase</keyword>
<keyword evidence="5" id="KW-1185">Reference proteome</keyword>
<dbReference type="InterPro" id="IPR016161">
    <property type="entry name" value="Ald_DH/histidinol_DH"/>
</dbReference>
<accession>A0AA41U292</accession>
<evidence type="ECO:0000313" key="5">
    <source>
        <dbReference type="Proteomes" id="UP001165378"/>
    </source>
</evidence>
<evidence type="ECO:0000256" key="2">
    <source>
        <dbReference type="ARBA" id="ARBA00023002"/>
    </source>
</evidence>
<dbReference type="RefSeq" id="WP_235056200.1">
    <property type="nucleotide sequence ID" value="NZ_JAKFHA010000024.1"/>
</dbReference>
<evidence type="ECO:0000259" key="3">
    <source>
        <dbReference type="Pfam" id="PF00171"/>
    </source>
</evidence>
<reference evidence="4" key="1">
    <citation type="submission" date="2022-01" db="EMBL/GenBank/DDBJ databases">
        <title>Genome-Based Taxonomic Classification of the Phylum Actinobacteria.</title>
        <authorList>
            <person name="Gao Y."/>
        </authorList>
    </citation>
    <scope>NUCLEOTIDE SEQUENCE</scope>
    <source>
        <strain evidence="4">KLBMP 8922</strain>
    </source>
</reference>
<dbReference type="Gene3D" id="3.40.309.10">
    <property type="entry name" value="Aldehyde Dehydrogenase, Chain A, domain 2"/>
    <property type="match status" value="1"/>
</dbReference>
<dbReference type="Proteomes" id="UP001165378">
    <property type="component" value="Unassembled WGS sequence"/>
</dbReference>
<dbReference type="PANTHER" id="PTHR42804:SF1">
    <property type="entry name" value="ALDEHYDE DEHYDROGENASE-RELATED"/>
    <property type="match status" value="1"/>
</dbReference>
<dbReference type="Pfam" id="PF00171">
    <property type="entry name" value="Aldedh"/>
    <property type="match status" value="1"/>
</dbReference>
<sequence>MNGDLPVTVPPHRDLVAGTWQPCADDLGSVLLEDPSTGEVLGPARATGPDRVEHALVAAADLAGAGAWADPDTRADVLDAVADAVDKRVPDIVALEAFATGVPLAQTRILGVIIAGAFRLAADRIRAGVLYEEHRRHDGRTVHVHRRPLGAGVGRVPGSPPAPRPAHKAASALAAGCPVILKPSELAPYGTQLLAESIADVLAEHGQPSAAFQFLHGDARTGAALVADHRVRAVSFTGGTQGGIAVGRACAERMVPAQLELGGCNPLVVMPDADPAAAAAMAVDLLTTLNGQWCRALGRLIVPAALRDPVLEAVAEELGTLRTGPATEASTEYGPLVHSTHRRRIRDAVTRFTRHGAAREHAWTDVPEHGNYLAPTLVTGVPLEAALDEVFGPVATVHTYTDLDQAVAIANAGVLGLEGYVAGTDEEAALAVAERVGAGEVKVNGSSIMSLHMDTPRPAWGMSGLGDEGTVETLRLFTGARVVGVENARALHRPQRGGAT</sequence>